<evidence type="ECO:0000313" key="4">
    <source>
        <dbReference type="Proteomes" id="UP001146793"/>
    </source>
</evidence>
<feature type="signal peptide" evidence="2">
    <location>
        <begin position="1"/>
        <end position="20"/>
    </location>
</feature>
<keyword evidence="1" id="KW-0812">Transmembrane</keyword>
<keyword evidence="1" id="KW-1133">Transmembrane helix</keyword>
<feature type="transmembrane region" description="Helical" evidence="1">
    <location>
        <begin position="390"/>
        <end position="408"/>
    </location>
</feature>
<dbReference type="EMBL" id="JANTQA010000030">
    <property type="protein sequence ID" value="KAJ3440675.1"/>
    <property type="molecule type" value="Genomic_DNA"/>
</dbReference>
<comment type="caution">
    <text evidence="3">The sequence shown here is derived from an EMBL/GenBank/DDBJ whole genome shotgun (WGS) entry which is preliminary data.</text>
</comment>
<dbReference type="AlphaFoldDB" id="A0AAV7ZHD8"/>
<feature type="transmembrane region" description="Helical" evidence="1">
    <location>
        <begin position="348"/>
        <end position="370"/>
    </location>
</feature>
<dbReference type="Proteomes" id="UP001146793">
    <property type="component" value="Unassembled WGS sequence"/>
</dbReference>
<evidence type="ECO:0000313" key="3">
    <source>
        <dbReference type="EMBL" id="KAJ3440675.1"/>
    </source>
</evidence>
<reference evidence="3" key="1">
    <citation type="submission" date="2022-08" db="EMBL/GenBank/DDBJ databases">
        <title>Novel sulphate-reducing endosymbionts in the free-living metamonad Anaeramoeba.</title>
        <authorList>
            <person name="Jerlstrom-Hultqvist J."/>
            <person name="Cepicka I."/>
            <person name="Gallot-Lavallee L."/>
            <person name="Salas-Leiva D."/>
            <person name="Curtis B.A."/>
            <person name="Zahonova K."/>
            <person name="Pipaliya S."/>
            <person name="Dacks J."/>
            <person name="Roger A.J."/>
        </authorList>
    </citation>
    <scope>NUCLEOTIDE SEQUENCE</scope>
    <source>
        <strain evidence="3">Busselton2</strain>
    </source>
</reference>
<feature type="transmembrane region" description="Helical" evidence="1">
    <location>
        <begin position="311"/>
        <end position="328"/>
    </location>
</feature>
<sequence>MWIKTVWDLLLKLLLPWSGSLPGTSRWYTSGQHHRMIAIVGILENTKEVSEINEEIVGIVGEGFTAQQALEIVANGVKTLSRIKSIFNVLNYLYFILALFFIVSFTYSGYQFLRFLFKSVPVFKHLAKLFHYLFTRFTFFRLFLLKLSNALGTLITKMFLLFQRFMRAIFKFLPKHLHPLFVACWFLPLFLFSISEKTNFKFMVCLLLVASLFATFVHLTPNSDILMIALGLEPYLAVGMHIHQSSIFAFILSLVVAGSITLKLLEFIKKHIASKQESAVFFQAASIFYTVVYILLSKLQLSTSYNILLKPYLHLVGLVSSISLLYTYEDLFYRKKFFDNFKKRIINFGLFLIIGYLTWLFAIPVLSGYLYFTGSLFFVLLIFELDGINLMPKLMFASLIGLVAIYFARKFLSSHFKIDTIN</sequence>
<keyword evidence="1" id="KW-0472">Membrane</keyword>
<feature type="transmembrane region" description="Helical" evidence="1">
    <location>
        <begin position="280"/>
        <end position="299"/>
    </location>
</feature>
<proteinExistence type="predicted"/>
<evidence type="ECO:0000256" key="1">
    <source>
        <dbReference type="SAM" id="Phobius"/>
    </source>
</evidence>
<name>A0AAV7ZHD8_9EUKA</name>
<feature type="chain" id="PRO_5043384095" evidence="2">
    <location>
        <begin position="21"/>
        <end position="422"/>
    </location>
</feature>
<feature type="transmembrane region" description="Helical" evidence="1">
    <location>
        <begin position="200"/>
        <end position="218"/>
    </location>
</feature>
<evidence type="ECO:0000256" key="2">
    <source>
        <dbReference type="SAM" id="SignalP"/>
    </source>
</evidence>
<organism evidence="3 4">
    <name type="scientific">Anaeramoeba flamelloides</name>
    <dbReference type="NCBI Taxonomy" id="1746091"/>
    <lineage>
        <taxon>Eukaryota</taxon>
        <taxon>Metamonada</taxon>
        <taxon>Anaeramoebidae</taxon>
        <taxon>Anaeramoeba</taxon>
    </lineage>
</organism>
<protein>
    <submittedName>
        <fullName evidence="3">Uncharacterized protein</fullName>
    </submittedName>
</protein>
<feature type="transmembrane region" description="Helical" evidence="1">
    <location>
        <begin position="92"/>
        <end position="113"/>
    </location>
</feature>
<gene>
    <name evidence="3" type="ORF">M0812_14344</name>
</gene>
<feature type="transmembrane region" description="Helical" evidence="1">
    <location>
        <begin position="177"/>
        <end position="194"/>
    </location>
</feature>
<accession>A0AAV7ZHD8</accession>
<keyword evidence="2" id="KW-0732">Signal</keyword>
<feature type="transmembrane region" description="Helical" evidence="1">
    <location>
        <begin position="133"/>
        <end position="156"/>
    </location>
</feature>